<reference evidence="1 2" key="1">
    <citation type="submission" date="2024-01" db="EMBL/GenBank/DDBJ databases">
        <authorList>
            <person name="Kunselman E."/>
        </authorList>
    </citation>
    <scope>NUCLEOTIDE SEQUENCE [LARGE SCALE GENOMIC DNA]</scope>
    <source>
        <strain evidence="1">2 abalone samples</strain>
    </source>
</reference>
<comment type="caution">
    <text evidence="1">The sequence shown here is derived from an EMBL/GenBank/DDBJ whole genome shotgun (WGS) entry which is preliminary data.</text>
</comment>
<accession>A0ABP0EU23</accession>
<keyword evidence="2" id="KW-1185">Reference proteome</keyword>
<evidence type="ECO:0000313" key="2">
    <source>
        <dbReference type="Proteomes" id="UP001314181"/>
    </source>
</evidence>
<evidence type="ECO:0000313" key="1">
    <source>
        <dbReference type="EMBL" id="CAK8162416.1"/>
    </source>
</evidence>
<proteinExistence type="predicted"/>
<dbReference type="Proteomes" id="UP001314181">
    <property type="component" value="Unassembled WGS sequence"/>
</dbReference>
<dbReference type="EMBL" id="CAWVOK010000006">
    <property type="protein sequence ID" value="CAK8162416.1"/>
    <property type="molecule type" value="Genomic_DNA"/>
</dbReference>
<gene>
    <name evidence="1" type="ORF">CAXC1_150010</name>
</gene>
<sequence length="44" mass="4935">MNRKITWPKSPDAATIYAKLTDGSVKKSTTKTTNRIFSFAKDNT</sequence>
<protein>
    <submittedName>
        <fullName evidence="1">Uncharacterized protein</fullName>
    </submittedName>
</protein>
<organism evidence="1 2">
    <name type="scientific">Candidatus Xenohaliotis californiensis</name>
    <dbReference type="NCBI Taxonomy" id="84677"/>
    <lineage>
        <taxon>Bacteria</taxon>
        <taxon>Pseudomonadati</taxon>
        <taxon>Pseudomonadota</taxon>
        <taxon>Alphaproteobacteria</taxon>
        <taxon>Rickettsiales</taxon>
        <taxon>Anaplasmataceae</taxon>
        <taxon>Candidatus Xenohaliotis</taxon>
    </lineage>
</organism>
<dbReference type="RefSeq" id="WP_338363449.1">
    <property type="nucleotide sequence ID" value="NZ_CAWVOK010000006.1"/>
</dbReference>
<name>A0ABP0EU23_9RICK</name>